<dbReference type="Pfam" id="PF17201">
    <property type="entry name" value="Cache_3-Cache_2"/>
    <property type="match status" value="1"/>
</dbReference>
<evidence type="ECO:0000256" key="1">
    <source>
        <dbReference type="ARBA" id="ARBA00022481"/>
    </source>
</evidence>
<dbReference type="CDD" id="cd11386">
    <property type="entry name" value="MCP_signal"/>
    <property type="match status" value="1"/>
</dbReference>
<dbReference type="Pfam" id="PF00015">
    <property type="entry name" value="MCPsignal"/>
    <property type="match status" value="1"/>
</dbReference>
<dbReference type="SMART" id="SM00304">
    <property type="entry name" value="HAMP"/>
    <property type="match status" value="1"/>
</dbReference>
<dbReference type="PANTHER" id="PTHR43531">
    <property type="entry name" value="PROTEIN ICFG"/>
    <property type="match status" value="1"/>
</dbReference>
<keyword evidence="5" id="KW-1133">Transmembrane helix</keyword>
<dbReference type="InterPro" id="IPR004090">
    <property type="entry name" value="Chemotax_Me-accpt_rcpt"/>
</dbReference>
<proteinExistence type="inferred from homology"/>
<evidence type="ECO:0000259" key="7">
    <source>
        <dbReference type="PROSITE" id="PS50885"/>
    </source>
</evidence>
<protein>
    <submittedName>
        <fullName evidence="8">Cache 3/Cache 2 fusion domain-containing protein</fullName>
    </submittedName>
</protein>
<feature type="transmembrane region" description="Helical" evidence="5">
    <location>
        <begin position="329"/>
        <end position="351"/>
    </location>
</feature>
<feature type="coiled-coil region" evidence="4">
    <location>
        <begin position="618"/>
        <end position="649"/>
    </location>
</feature>
<dbReference type="InterPro" id="IPR051310">
    <property type="entry name" value="MCP_chemotaxis"/>
</dbReference>
<comment type="similarity">
    <text evidence="2">Belongs to the methyl-accepting chemotaxis (MCP) protein family.</text>
</comment>
<dbReference type="InterPro" id="IPR003660">
    <property type="entry name" value="HAMP_dom"/>
</dbReference>
<keyword evidence="4" id="KW-0175">Coiled coil</keyword>
<keyword evidence="3" id="KW-0807">Transducer</keyword>
<feature type="domain" description="Methyl-accepting transducer" evidence="6">
    <location>
        <begin position="411"/>
        <end position="640"/>
    </location>
</feature>
<evidence type="ECO:0000256" key="2">
    <source>
        <dbReference type="ARBA" id="ARBA00029447"/>
    </source>
</evidence>
<evidence type="ECO:0000256" key="4">
    <source>
        <dbReference type="SAM" id="Coils"/>
    </source>
</evidence>
<feature type="transmembrane region" description="Helical" evidence="5">
    <location>
        <begin position="20"/>
        <end position="40"/>
    </location>
</feature>
<dbReference type="Proteomes" id="UP001596001">
    <property type="component" value="Unassembled WGS sequence"/>
</dbReference>
<dbReference type="SMART" id="SM00283">
    <property type="entry name" value="MA"/>
    <property type="match status" value="1"/>
</dbReference>
<dbReference type="CDD" id="cd12912">
    <property type="entry name" value="PDC2_MCP_like"/>
    <property type="match status" value="1"/>
</dbReference>
<evidence type="ECO:0000313" key="9">
    <source>
        <dbReference type="Proteomes" id="UP001596001"/>
    </source>
</evidence>
<comment type="caution">
    <text evidence="8">The sequence shown here is derived from an EMBL/GenBank/DDBJ whole genome shotgun (WGS) entry which is preliminary data.</text>
</comment>
<dbReference type="Gene3D" id="3.30.450.20">
    <property type="entry name" value="PAS domain"/>
    <property type="match status" value="1"/>
</dbReference>
<accession>A0ABV9QFD4</accession>
<evidence type="ECO:0000256" key="3">
    <source>
        <dbReference type="PROSITE-ProRule" id="PRU00284"/>
    </source>
</evidence>
<name>A0ABV9QFD4_9BURK</name>
<keyword evidence="5" id="KW-0812">Transmembrane</keyword>
<dbReference type="RefSeq" id="WP_382432912.1">
    <property type="nucleotide sequence ID" value="NZ_JBHSHJ010000008.1"/>
</dbReference>
<dbReference type="PROSITE" id="PS50885">
    <property type="entry name" value="HAMP"/>
    <property type="match status" value="1"/>
</dbReference>
<reference evidence="9" key="1">
    <citation type="journal article" date="2019" name="Int. J. Syst. Evol. Microbiol.">
        <title>The Global Catalogue of Microorganisms (GCM) 10K type strain sequencing project: providing services to taxonomists for standard genome sequencing and annotation.</title>
        <authorList>
            <consortium name="The Broad Institute Genomics Platform"/>
            <consortium name="The Broad Institute Genome Sequencing Center for Infectious Disease"/>
            <person name="Wu L."/>
            <person name="Ma J."/>
        </authorList>
    </citation>
    <scope>NUCLEOTIDE SEQUENCE [LARGE SCALE GENOMIC DNA]</scope>
    <source>
        <strain evidence="9">CCUG 49452</strain>
    </source>
</reference>
<dbReference type="Gene3D" id="1.10.287.950">
    <property type="entry name" value="Methyl-accepting chemotaxis protein"/>
    <property type="match status" value="1"/>
</dbReference>
<evidence type="ECO:0000313" key="8">
    <source>
        <dbReference type="EMBL" id="MFC4789486.1"/>
    </source>
</evidence>
<dbReference type="PROSITE" id="PS50111">
    <property type="entry name" value="CHEMOTAXIS_TRANSDUC_2"/>
    <property type="match status" value="1"/>
</dbReference>
<sequence>MTLLSNKYQSLGLGQKLAAANFILVSLVLAALIGLIGFFVSKNIEQRAEDELAQHIHMMVSFLEASDTDLYRRAEFLAQSFSRNFSGNFEISAEKMPIKDRQVPVLGVNGTPINLNYQVVDHFTQSTGAIATVFVKDGHDFVRVTTSLKDDKGERAVGTLLDKAHPGYPKVQSGQAYMGIATLFGRRYMTRYDPIKDAQGNVLGILFIGLDFSEFFANMKESIKKLKVGQSGYYYILDSKPGNNMGTLVVHPVLEGKNLLDTQDADGQFFIREMLEKKNGTLHYRWMNQGSDETTPRKKLIAYAHHPSWDWVIAASTYVEEYTAQAHRLIFWFAMLGLLAVGLLAAAWFVFIRRMIVQPIQQACTVAATLASGDLSGHLTESRHDEIGDLLHAMNSIGEGLTRVVTTVRTGSESVALASAEIAQGNQNLSQRTASQASALEQTAASMEELGSTVKTNADHSETANHLAQDASQVVIDSGQVVEQVVQTMKGIEASSHRIAEIITVIDGIAFQTNILALNAAVEAARAGEHGRGFAVVASEVRALAGRSAQAAQEIKELISNSVEQIQHGGVLVEKAGHSMQSAIAEIQKVASLMHEISNASHEQSAGVQQVGEAIVHMDQTTQQNAALVEEMASAANSLRQQAADLVRTVSVFKLATAHAHADGA</sequence>
<keyword evidence="1" id="KW-0488">Methylation</keyword>
<dbReference type="PRINTS" id="PR00260">
    <property type="entry name" value="CHEMTRNSDUCR"/>
</dbReference>
<evidence type="ECO:0000259" key="6">
    <source>
        <dbReference type="PROSITE" id="PS50111"/>
    </source>
</evidence>
<dbReference type="SUPFAM" id="SSF58104">
    <property type="entry name" value="Methyl-accepting chemotaxis protein (MCP) signaling domain"/>
    <property type="match status" value="1"/>
</dbReference>
<dbReference type="SUPFAM" id="SSF103190">
    <property type="entry name" value="Sensory domain-like"/>
    <property type="match status" value="1"/>
</dbReference>
<dbReference type="EMBL" id="JBHSHJ010000008">
    <property type="protein sequence ID" value="MFC4789486.1"/>
    <property type="molecule type" value="Genomic_DNA"/>
</dbReference>
<organism evidence="8 9">
    <name type="scientific">Giesbergeria sinuosa</name>
    <dbReference type="NCBI Taxonomy" id="80883"/>
    <lineage>
        <taxon>Bacteria</taxon>
        <taxon>Pseudomonadati</taxon>
        <taxon>Pseudomonadota</taxon>
        <taxon>Betaproteobacteria</taxon>
        <taxon>Burkholderiales</taxon>
        <taxon>Comamonadaceae</taxon>
        <taxon>Giesbergeria</taxon>
    </lineage>
</organism>
<dbReference type="PANTHER" id="PTHR43531:SF14">
    <property type="entry name" value="METHYL-ACCEPTING CHEMOTAXIS PROTEIN I-RELATED"/>
    <property type="match status" value="1"/>
</dbReference>
<evidence type="ECO:0000256" key="5">
    <source>
        <dbReference type="SAM" id="Phobius"/>
    </source>
</evidence>
<keyword evidence="5" id="KW-0472">Membrane</keyword>
<keyword evidence="9" id="KW-1185">Reference proteome</keyword>
<feature type="domain" description="HAMP" evidence="7">
    <location>
        <begin position="354"/>
        <end position="406"/>
    </location>
</feature>
<dbReference type="InterPro" id="IPR004089">
    <property type="entry name" value="MCPsignal_dom"/>
</dbReference>
<gene>
    <name evidence="8" type="ORF">ACFO6X_10905</name>
</gene>
<dbReference type="InterPro" id="IPR033462">
    <property type="entry name" value="Cache_3-Cache_2"/>
</dbReference>
<dbReference type="InterPro" id="IPR029151">
    <property type="entry name" value="Sensor-like_sf"/>
</dbReference>
<dbReference type="Pfam" id="PF00672">
    <property type="entry name" value="HAMP"/>
    <property type="match status" value="1"/>
</dbReference>
<dbReference type="CDD" id="cd06225">
    <property type="entry name" value="HAMP"/>
    <property type="match status" value="1"/>
</dbReference>